<proteinExistence type="predicted"/>
<dbReference type="InterPro" id="IPR051398">
    <property type="entry name" value="Polysacch_Deacetylase"/>
</dbReference>
<evidence type="ECO:0000313" key="5">
    <source>
        <dbReference type="Proteomes" id="UP000236173"/>
    </source>
</evidence>
<evidence type="ECO:0000313" key="4">
    <source>
        <dbReference type="EMBL" id="GBC99233.1"/>
    </source>
</evidence>
<dbReference type="AlphaFoldDB" id="A0A2H5XDG6"/>
<dbReference type="EMBL" id="BEHT01000023">
    <property type="protein sequence ID" value="GBC99233.1"/>
    <property type="molecule type" value="Genomic_DNA"/>
</dbReference>
<feature type="domain" description="NodB homology" evidence="3">
    <location>
        <begin position="90"/>
        <end position="320"/>
    </location>
</feature>
<comment type="caution">
    <text evidence="4">The sequence shown here is derived from an EMBL/GenBank/DDBJ whole genome shotgun (WGS) entry which is preliminary data.</text>
</comment>
<dbReference type="PROSITE" id="PS51677">
    <property type="entry name" value="NODB"/>
    <property type="match status" value="1"/>
</dbReference>
<name>A0A2H5XDG6_9BACT</name>
<dbReference type="InterPro" id="IPR002509">
    <property type="entry name" value="NODB_dom"/>
</dbReference>
<protein>
    <submittedName>
        <fullName evidence="4">Poly-beta-1,6-N-acetyl-D-glucosamine N-deacetylase</fullName>
        <ecNumber evidence="4">3.5.1.-</ecNumber>
    </submittedName>
</protein>
<dbReference type="GO" id="GO:0016810">
    <property type="term" value="F:hydrolase activity, acting on carbon-nitrogen (but not peptide) bonds"/>
    <property type="evidence" value="ECO:0007669"/>
    <property type="project" value="InterPro"/>
</dbReference>
<keyword evidence="2" id="KW-0732">Signal</keyword>
<dbReference type="PANTHER" id="PTHR34216:SF3">
    <property type="entry name" value="POLY-BETA-1,6-N-ACETYL-D-GLUCOSAMINE N-DEACETYLASE"/>
    <property type="match status" value="1"/>
</dbReference>
<dbReference type="InterPro" id="IPR011330">
    <property type="entry name" value="Glyco_hydro/deAcase_b/a-brl"/>
</dbReference>
<evidence type="ECO:0000259" key="3">
    <source>
        <dbReference type="PROSITE" id="PS51677"/>
    </source>
</evidence>
<dbReference type="EC" id="3.5.1.-" evidence="4"/>
<organism evidence="4 5">
    <name type="scientific">Candidatus Fervidibacter japonicus</name>
    <dbReference type="NCBI Taxonomy" id="2035412"/>
    <lineage>
        <taxon>Bacteria</taxon>
        <taxon>Candidatus Fervidibacterota</taxon>
        <taxon>Candidatus Fervidibacter</taxon>
    </lineage>
</organism>
<accession>A0A2H5XDG6</accession>
<comment type="subcellular location">
    <subcellularLocation>
        <location evidence="1">Secreted</location>
    </subcellularLocation>
</comment>
<gene>
    <name evidence="4" type="primary">pgaB_2</name>
    <name evidence="4" type="ORF">HRbin17_01755</name>
</gene>
<dbReference type="SUPFAM" id="SSF88713">
    <property type="entry name" value="Glycoside hydrolase/deacetylase"/>
    <property type="match status" value="1"/>
</dbReference>
<dbReference type="Pfam" id="PF01522">
    <property type="entry name" value="Polysacc_deac_1"/>
    <property type="match status" value="1"/>
</dbReference>
<keyword evidence="4" id="KW-0378">Hydrolase</keyword>
<dbReference type="PANTHER" id="PTHR34216">
    <property type="match status" value="1"/>
</dbReference>
<sequence length="320" mass="35343">MRRSVVSLVCGVVIASGLLAAMGMWRGAALRAGVPVFCYHDIAPIPTNAMTTTPAVFEAHLRWLQQNGFKTLTLAELQKFLQGEERLGCPAVMLTFDDGYEGVYTYAYRLLKRYGYHGVIFQVVGKVNAPHHLTWTQLREMVDSGVMEVGVHAYALHCSLTALLSKSPNPVVTLKRIADDWTKAKWLLHQNLGVPIKALAYPQGDYDEVLTALAKSLGFDLLFTTDFGVNWFGQGTDAIKRIGTSSERVDVARLRLKLWRAHFFAWDGRPPLSVPLIARQPRHLRPAAKQHSTHKAATANFRKGSACADRTNSGVGAAKC</sequence>
<evidence type="ECO:0000256" key="1">
    <source>
        <dbReference type="ARBA" id="ARBA00004613"/>
    </source>
</evidence>
<reference evidence="5" key="1">
    <citation type="submission" date="2017-09" db="EMBL/GenBank/DDBJ databases">
        <title>Metaegenomics of thermophilic ammonia-oxidizing enrichment culture.</title>
        <authorList>
            <person name="Kato S."/>
            <person name="Suzuki K."/>
        </authorList>
    </citation>
    <scope>NUCLEOTIDE SEQUENCE [LARGE SCALE GENOMIC DNA]</scope>
</reference>
<dbReference type="Proteomes" id="UP000236173">
    <property type="component" value="Unassembled WGS sequence"/>
</dbReference>
<dbReference type="GO" id="GO:0005576">
    <property type="term" value="C:extracellular region"/>
    <property type="evidence" value="ECO:0007669"/>
    <property type="project" value="UniProtKB-SubCell"/>
</dbReference>
<dbReference type="Gene3D" id="3.20.20.370">
    <property type="entry name" value="Glycoside hydrolase/deacetylase"/>
    <property type="match status" value="1"/>
</dbReference>
<dbReference type="GO" id="GO:0005975">
    <property type="term" value="P:carbohydrate metabolic process"/>
    <property type="evidence" value="ECO:0007669"/>
    <property type="project" value="InterPro"/>
</dbReference>
<dbReference type="CDD" id="cd10969">
    <property type="entry name" value="CE4_Ecf1_like_5s"/>
    <property type="match status" value="1"/>
</dbReference>
<evidence type="ECO:0000256" key="2">
    <source>
        <dbReference type="ARBA" id="ARBA00022729"/>
    </source>
</evidence>